<reference evidence="4 5" key="1">
    <citation type="submission" date="2024-09" db="EMBL/GenBank/DDBJ databases">
        <title>Laminarin stimulates single cell rates of sulfate reduction while oxygen inhibits transcriptomic activity in coastal marine sediment.</title>
        <authorList>
            <person name="Lindsay M."/>
            <person name="Orcutt B."/>
            <person name="Emerson D."/>
            <person name="Stepanauskas R."/>
            <person name="D'Angelo T."/>
        </authorList>
    </citation>
    <scope>NUCLEOTIDE SEQUENCE [LARGE SCALE GENOMIC DNA]</scope>
    <source>
        <strain evidence="4">SAG AM-311-K15</strain>
    </source>
</reference>
<keyword evidence="3" id="KW-0812">Transmembrane</keyword>
<feature type="transmembrane region" description="Helical" evidence="3">
    <location>
        <begin position="319"/>
        <end position="337"/>
    </location>
</feature>
<accession>A0ABV6YW18</accession>
<proteinExistence type="predicted"/>
<evidence type="ECO:0000313" key="4">
    <source>
        <dbReference type="EMBL" id="MFC1850402.1"/>
    </source>
</evidence>
<keyword evidence="3" id="KW-0472">Membrane</keyword>
<dbReference type="EMBL" id="JBHPBY010000096">
    <property type="protein sequence ID" value="MFC1850402.1"/>
    <property type="molecule type" value="Genomic_DNA"/>
</dbReference>
<gene>
    <name evidence="4" type="ORF">ACFL27_09450</name>
</gene>
<keyword evidence="3" id="KW-1133">Transmembrane helix</keyword>
<feature type="coiled-coil region" evidence="1">
    <location>
        <begin position="85"/>
        <end position="135"/>
    </location>
</feature>
<sequence>MVKKSIKFVSLWVLTFFILFYTVNITCGQDIAADKTPGQALDQPTPQPPAPEQATAEEPSAEQPGLEQLTPVPGHIRKPSSLMTLEDIVKTIEKLNYQLEFKNEELKTISTDEQKKEILQDINEINSRITILRDNFSSIASGIDLDTFANGPQKKFDWKEELQDVLGPIFGELKSLTAQPREMEKLRSELAFYEKRILVVQNALKNIQDLSGKTNNQILQEYLHSLEQEWEENEQDIINQINITGYKLDEKLKQKKSLVESTQNIVRIFFKSRGRNLVFSLLAFVIVFFLLRLLHRLIHKILPFYTSGKRPFYVRLADVLYHAFTFIGAVTALLTVLYISGDWVLLGLAILFLFGVGWTAKQGLPIFWEQAKLLLNLGTVRENERVIFEGIPWKVESLNLYTHLVNPELKGGMIRLPLLKLVGLYSRPFHPAEPWFPCREGDWVLLADQTHGKVINQTPEVVQLILRGGSCKTYLTQEFLIQNPQNISRNFRLLVTFGIDYQHQADCTRDIPGEMKQMLLEGLSQIGHGDDIINLDVEFKEAGSSSLDYAIVADFSGRVAEKYDTLRRTLQRFAVDACNKWGWIIPFTQITMHTSTPLPEQTESGVGETD</sequence>
<name>A0ABV6YW18_UNCC1</name>
<organism evidence="4 5">
    <name type="scientific">candidate division CSSED10-310 bacterium</name>
    <dbReference type="NCBI Taxonomy" id="2855610"/>
    <lineage>
        <taxon>Bacteria</taxon>
        <taxon>Bacteria division CSSED10-310</taxon>
    </lineage>
</organism>
<feature type="compositionally biased region" description="Low complexity" evidence="2">
    <location>
        <begin position="52"/>
        <end position="64"/>
    </location>
</feature>
<feature type="transmembrane region" description="Helical" evidence="3">
    <location>
        <begin position="343"/>
        <end position="360"/>
    </location>
</feature>
<feature type="transmembrane region" description="Helical" evidence="3">
    <location>
        <begin position="277"/>
        <end position="298"/>
    </location>
</feature>
<evidence type="ECO:0008006" key="6">
    <source>
        <dbReference type="Google" id="ProtNLM"/>
    </source>
</evidence>
<keyword evidence="5" id="KW-1185">Reference proteome</keyword>
<evidence type="ECO:0000313" key="5">
    <source>
        <dbReference type="Proteomes" id="UP001594351"/>
    </source>
</evidence>
<comment type="caution">
    <text evidence="4">The sequence shown here is derived from an EMBL/GenBank/DDBJ whole genome shotgun (WGS) entry which is preliminary data.</text>
</comment>
<protein>
    <recommendedName>
        <fullName evidence="6">Mechanosensitive ion channel family protein</fullName>
    </recommendedName>
</protein>
<dbReference type="Proteomes" id="UP001594351">
    <property type="component" value="Unassembled WGS sequence"/>
</dbReference>
<evidence type="ECO:0000256" key="3">
    <source>
        <dbReference type="SAM" id="Phobius"/>
    </source>
</evidence>
<keyword evidence="1" id="KW-0175">Coiled coil</keyword>
<evidence type="ECO:0000256" key="2">
    <source>
        <dbReference type="SAM" id="MobiDB-lite"/>
    </source>
</evidence>
<evidence type="ECO:0000256" key="1">
    <source>
        <dbReference type="SAM" id="Coils"/>
    </source>
</evidence>
<feature type="region of interest" description="Disordered" evidence="2">
    <location>
        <begin position="36"/>
        <end position="74"/>
    </location>
</feature>